<keyword evidence="1" id="KW-0472">Membrane</keyword>
<feature type="signal peptide" evidence="2">
    <location>
        <begin position="1"/>
        <end position="16"/>
    </location>
</feature>
<feature type="disulfide bond" evidence="5">
    <location>
        <begin position="204"/>
        <end position="211"/>
    </location>
</feature>
<dbReference type="SMR" id="A0A9J7EMB9"/>
<dbReference type="OrthoDB" id="6625994at2759"/>
<feature type="disulfide bond" evidence="5">
    <location>
        <begin position="230"/>
        <end position="233"/>
    </location>
</feature>
<keyword evidence="1" id="KW-1133">Transmembrane helix</keyword>
<dbReference type="SUPFAM" id="SSF100910">
    <property type="entry name" value="Chemosensory protein Csp2"/>
    <property type="match status" value="2"/>
</dbReference>
<feature type="transmembrane region" description="Helical" evidence="1">
    <location>
        <begin position="157"/>
        <end position="176"/>
    </location>
</feature>
<evidence type="ECO:0000313" key="4">
    <source>
        <dbReference type="RefSeq" id="XP_022834048.1"/>
    </source>
</evidence>
<keyword evidence="2" id="KW-0732">Signal</keyword>
<evidence type="ECO:0000313" key="3">
    <source>
        <dbReference type="Proteomes" id="UP000301870"/>
    </source>
</evidence>
<protein>
    <submittedName>
        <fullName evidence="4">Uncharacterized protein LOC111361850</fullName>
    </submittedName>
</protein>
<dbReference type="Proteomes" id="UP000301870">
    <property type="component" value="Unplaced"/>
</dbReference>
<feature type="chain" id="PRO_5039895978" evidence="2">
    <location>
        <begin position="17"/>
        <end position="281"/>
    </location>
</feature>
<evidence type="ECO:0000256" key="2">
    <source>
        <dbReference type="SAM" id="SignalP"/>
    </source>
</evidence>
<dbReference type="PANTHER" id="PTHR11257">
    <property type="entry name" value="CHEMOSENSORY PROTEIN-RELATED"/>
    <property type="match status" value="1"/>
</dbReference>
<dbReference type="Gene3D" id="1.10.2080.10">
    <property type="entry name" value="Insect odorant-binding protein A10/Ejaculatory bulb-specific protein 3"/>
    <property type="match status" value="2"/>
</dbReference>
<keyword evidence="5" id="KW-0002">3D-structure</keyword>
<dbReference type="Pfam" id="PF03392">
    <property type="entry name" value="OS-D"/>
    <property type="match status" value="2"/>
</dbReference>
<dbReference type="InterPro" id="IPR005055">
    <property type="entry name" value="A10/PebIII"/>
</dbReference>
<dbReference type="KEGG" id="sliu:111361850"/>
<evidence type="ECO:0000256" key="1">
    <source>
        <dbReference type="SAM" id="Phobius"/>
    </source>
</evidence>
<keyword evidence="3" id="KW-1185">Reference proteome</keyword>
<accession>A0A9J7EMB9</accession>
<dbReference type="GeneID" id="111361850"/>
<dbReference type="PDB" id="8XKT">
    <property type="method" value="X-ray"/>
    <property type="resolution" value="2.50 A"/>
    <property type="chains" value="A=159-281"/>
</dbReference>
<dbReference type="PANTHER" id="PTHR11257:SF12">
    <property type="entry name" value="EJACULATORY BULB-SPECIFIC PROTEIN 3-RELATED"/>
    <property type="match status" value="1"/>
</dbReference>
<keyword evidence="1" id="KW-0812">Transmembrane</keyword>
<name>A0A9J7EMB9_SPOLT</name>
<evidence type="ECO:0007829" key="5">
    <source>
        <dbReference type="PDB" id="8XKT"/>
    </source>
</evidence>
<reference evidence="4" key="2">
    <citation type="submission" date="2025-08" db="UniProtKB">
        <authorList>
            <consortium name="RefSeq"/>
        </authorList>
    </citation>
    <scope>IDENTIFICATION</scope>
    <source>
        <strain evidence="4">Ishihara</strain>
        <tissue evidence="4">Whole body</tissue>
    </source>
</reference>
<organism evidence="3 4">
    <name type="scientific">Spodoptera litura</name>
    <name type="common">Asian cotton leafworm</name>
    <dbReference type="NCBI Taxonomy" id="69820"/>
    <lineage>
        <taxon>Eukaryota</taxon>
        <taxon>Metazoa</taxon>
        <taxon>Ecdysozoa</taxon>
        <taxon>Arthropoda</taxon>
        <taxon>Hexapoda</taxon>
        <taxon>Insecta</taxon>
        <taxon>Pterygota</taxon>
        <taxon>Neoptera</taxon>
        <taxon>Endopterygota</taxon>
        <taxon>Lepidoptera</taxon>
        <taxon>Glossata</taxon>
        <taxon>Ditrysia</taxon>
        <taxon>Noctuoidea</taxon>
        <taxon>Noctuidae</taxon>
        <taxon>Amphipyrinae</taxon>
        <taxon>Spodoptera</taxon>
    </lineage>
</organism>
<dbReference type="InterPro" id="IPR036682">
    <property type="entry name" value="OS_D_A10/PebIII_sf"/>
</dbReference>
<proteinExistence type="evidence at protein level"/>
<gene>
    <name evidence="4" type="primary">LOC111361850</name>
</gene>
<dbReference type="RefSeq" id="XP_022834048.1">
    <property type="nucleotide sequence ID" value="XM_022978280.1"/>
</dbReference>
<reference evidence="5" key="1">
    <citation type="submission" date="2023-12" db="PDB data bank">
        <title>The structure of the Spodoptera litura chemosensory protein Csp3.</title>
        <authorList>
            <person name="Xie W."/>
            <person name="Zhang J."/>
            <person name="Jia Q."/>
        </authorList>
    </citation>
    <scope>X-RAY CRYSTALLOGRAPHY (2.50 ANGSTROMS) OF 159-281</scope>
    <scope>DISULFIDE BONDS</scope>
</reference>
<sequence>MKFVLVLCLMAAAVLAEDEKYPSKYDNIDLDEILANKRLLTAYVNCIMERGKCSPEGKELKEHLVDAIETGCSKCTEAQEKGAYKVIEHLIQNELDTWHELTDKYDSSGKWRKTYEDRARANGIVIPEKRFSSELQCSTILLDRILLSSDRIFKLTYSMNFLVLSIVVTMAAFVAAETYTDRYDHINIDEIIENRKLLVPYIKCTLDQGRCTPEGRELKAHIKDAMQTSCSKCTEKQKKGARKVVRHIRAKEQEYWKQILAKYDPEDQYKENYETFLAAED</sequence>
<dbReference type="AlphaFoldDB" id="A0A9J7EMB9"/>